<dbReference type="Gene3D" id="3.40.50.720">
    <property type="entry name" value="NAD(P)-binding Rossmann-like Domain"/>
    <property type="match status" value="1"/>
</dbReference>
<evidence type="ECO:0000313" key="4">
    <source>
        <dbReference type="Proteomes" id="UP000707352"/>
    </source>
</evidence>
<keyword evidence="4" id="KW-1185">Reference proteome</keyword>
<dbReference type="RefSeq" id="WP_167671555.1">
    <property type="nucleotide sequence ID" value="NZ_JAATJS010000001.1"/>
</dbReference>
<proteinExistence type="predicted"/>
<reference evidence="3 4" key="1">
    <citation type="submission" date="2020-03" db="EMBL/GenBank/DDBJ databases">
        <title>The genome sequence of Microvirga sp. c23x22.</title>
        <authorList>
            <person name="Zhang X."/>
        </authorList>
    </citation>
    <scope>NUCLEOTIDE SEQUENCE [LARGE SCALE GENOMIC DNA]</scope>
    <source>
        <strain evidence="4">c23x22</strain>
    </source>
</reference>
<protein>
    <submittedName>
        <fullName evidence="3">Gfo/Idh/MocA family oxidoreductase</fullName>
    </submittedName>
</protein>
<comment type="caution">
    <text evidence="3">The sequence shown here is derived from an EMBL/GenBank/DDBJ whole genome shotgun (WGS) entry which is preliminary data.</text>
</comment>
<dbReference type="InterPro" id="IPR055170">
    <property type="entry name" value="GFO_IDH_MocA-like_dom"/>
</dbReference>
<accession>A0ABX0V7Z1</accession>
<dbReference type="Pfam" id="PF22725">
    <property type="entry name" value="GFO_IDH_MocA_C3"/>
    <property type="match status" value="1"/>
</dbReference>
<dbReference type="InterPro" id="IPR051450">
    <property type="entry name" value="Gfo/Idh/MocA_Oxidoreductases"/>
</dbReference>
<dbReference type="PANTHER" id="PTHR43377">
    <property type="entry name" value="BILIVERDIN REDUCTASE A"/>
    <property type="match status" value="1"/>
</dbReference>
<dbReference type="SUPFAM" id="SSF51735">
    <property type="entry name" value="NAD(P)-binding Rossmann-fold domains"/>
    <property type="match status" value="1"/>
</dbReference>
<feature type="domain" description="GFO/IDH/MocA-like oxidoreductase" evidence="2">
    <location>
        <begin position="129"/>
        <end position="238"/>
    </location>
</feature>
<dbReference type="InterPro" id="IPR036291">
    <property type="entry name" value="NAD(P)-bd_dom_sf"/>
</dbReference>
<sequence length="348" mass="38038">MIGIGIIGYGYWGPNLARCATEAGGCRVVSIADQSPAARARASVRYGSVDVVEDWKTLVADPRVDAVIIATPTRIHFDLALAALKAGKHVLVEKPMAATSREASILIEEAEKRGLILMVDHTFVYTGAVQKIKELVVAGVIGDCYYYDSTRINLGLFQRDVNVIWDLAVHDLAILDFALGISPIAVSATGAGHIKGSPENMAHITFYLDGGATAHLNVNWLAPVKIRRTLIGGSRRMIVYDDVEPSEKVKVYDRGVDHDGDVENSEQREDVYRMLLNYRMGDVWTPQLPVKEALLSEIEHFVECIGQRMSPLTSGASGLRVVTMLEAASQSLRQRGHPVELTGMRQAS</sequence>
<dbReference type="EMBL" id="JAATJS010000001">
    <property type="protein sequence ID" value="NIX75693.1"/>
    <property type="molecule type" value="Genomic_DNA"/>
</dbReference>
<feature type="domain" description="Gfo/Idh/MocA-like oxidoreductase N-terminal" evidence="1">
    <location>
        <begin position="3"/>
        <end position="121"/>
    </location>
</feature>
<dbReference type="Pfam" id="PF01408">
    <property type="entry name" value="GFO_IDH_MocA"/>
    <property type="match status" value="1"/>
</dbReference>
<dbReference type="PANTHER" id="PTHR43377:SF6">
    <property type="entry name" value="GFO_IDH_MOCA-LIKE OXIDOREDUCTASE N-TERMINAL DOMAIN-CONTAINING PROTEIN"/>
    <property type="match status" value="1"/>
</dbReference>
<dbReference type="Gene3D" id="3.30.360.10">
    <property type="entry name" value="Dihydrodipicolinate Reductase, domain 2"/>
    <property type="match status" value="1"/>
</dbReference>
<evidence type="ECO:0000313" key="3">
    <source>
        <dbReference type="EMBL" id="NIX75693.1"/>
    </source>
</evidence>
<evidence type="ECO:0000259" key="2">
    <source>
        <dbReference type="Pfam" id="PF22725"/>
    </source>
</evidence>
<name>A0ABX0V7Z1_9HYPH</name>
<evidence type="ECO:0000259" key="1">
    <source>
        <dbReference type="Pfam" id="PF01408"/>
    </source>
</evidence>
<dbReference type="InterPro" id="IPR000683">
    <property type="entry name" value="Gfo/Idh/MocA-like_OxRdtase_N"/>
</dbReference>
<dbReference type="Proteomes" id="UP000707352">
    <property type="component" value="Unassembled WGS sequence"/>
</dbReference>
<organism evidence="3 4">
    <name type="scientific">Microvirga terricola</name>
    <dbReference type="NCBI Taxonomy" id="2719797"/>
    <lineage>
        <taxon>Bacteria</taxon>
        <taxon>Pseudomonadati</taxon>
        <taxon>Pseudomonadota</taxon>
        <taxon>Alphaproteobacteria</taxon>
        <taxon>Hyphomicrobiales</taxon>
        <taxon>Methylobacteriaceae</taxon>
        <taxon>Microvirga</taxon>
    </lineage>
</organism>
<gene>
    <name evidence="3" type="ORF">HB375_03575</name>
</gene>
<dbReference type="SUPFAM" id="SSF55347">
    <property type="entry name" value="Glyceraldehyde-3-phosphate dehydrogenase-like, C-terminal domain"/>
    <property type="match status" value="1"/>
</dbReference>